<evidence type="ECO:0000256" key="1">
    <source>
        <dbReference type="ARBA" id="ARBA00010932"/>
    </source>
</evidence>
<dbReference type="Proteomes" id="UP000694564">
    <property type="component" value="Chromosome 18"/>
</dbReference>
<keyword evidence="4" id="KW-1185">Reference proteome</keyword>
<dbReference type="Ensembl" id="ENSSVLT00005033555.1">
    <property type="protein sequence ID" value="ENSSVLP00005030215.1"/>
    <property type="gene ID" value="ENSSVLG00005023821.1"/>
</dbReference>
<reference evidence="3" key="1">
    <citation type="submission" date="2025-08" db="UniProtKB">
        <authorList>
            <consortium name="Ensembl"/>
        </authorList>
    </citation>
    <scope>IDENTIFICATION</scope>
</reference>
<dbReference type="PANTHER" id="PTHR31156">
    <property type="entry name" value="WBSCR19-LIKE PROTEIN"/>
    <property type="match status" value="1"/>
</dbReference>
<sequence>MRSKDSKGLEGMKKALRKREMGQWVTDSVPRAEFGLMTETTGKKRKRESSSESVEELQELDSEPNHAWDADSLYGLKMKFKRLRINLVQPEHHEVFKKLLEDPVVKRFLAWDKNLRVSDKYLLSMVIAYFSRAVFGLLHQYEFTIWVIRRGEGTNLYSAF</sequence>
<protein>
    <submittedName>
        <fullName evidence="3">Uncharacterized protein</fullName>
    </submittedName>
</protein>
<accession>A0A8D2DX20</accession>
<reference evidence="3" key="2">
    <citation type="submission" date="2025-09" db="UniProtKB">
        <authorList>
            <consortium name="Ensembl"/>
        </authorList>
    </citation>
    <scope>IDENTIFICATION</scope>
</reference>
<dbReference type="GO" id="GO:0019901">
    <property type="term" value="F:protein kinase binding"/>
    <property type="evidence" value="ECO:0007669"/>
    <property type="project" value="InterPro"/>
</dbReference>
<evidence type="ECO:0000313" key="3">
    <source>
        <dbReference type="Ensembl" id="ENSSVLP00005030215.1"/>
    </source>
</evidence>
<evidence type="ECO:0000256" key="2">
    <source>
        <dbReference type="SAM" id="MobiDB-lite"/>
    </source>
</evidence>
<dbReference type="InterPro" id="IPR057742">
    <property type="entry name" value="Speedy_E"/>
</dbReference>
<feature type="compositionally biased region" description="Acidic residues" evidence="2">
    <location>
        <begin position="53"/>
        <end position="62"/>
    </location>
</feature>
<name>A0A8D2DX20_SCIVU</name>
<dbReference type="InterPro" id="IPR020984">
    <property type="entry name" value="Speedy"/>
</dbReference>
<proteinExistence type="inferred from homology"/>
<organism evidence="3 4">
    <name type="scientific">Sciurus vulgaris</name>
    <name type="common">Eurasian red squirrel</name>
    <dbReference type="NCBI Taxonomy" id="55149"/>
    <lineage>
        <taxon>Eukaryota</taxon>
        <taxon>Metazoa</taxon>
        <taxon>Chordata</taxon>
        <taxon>Craniata</taxon>
        <taxon>Vertebrata</taxon>
        <taxon>Euteleostomi</taxon>
        <taxon>Mammalia</taxon>
        <taxon>Eutheria</taxon>
        <taxon>Euarchontoglires</taxon>
        <taxon>Glires</taxon>
        <taxon>Rodentia</taxon>
        <taxon>Sciuromorpha</taxon>
        <taxon>Sciuridae</taxon>
        <taxon>Sciurinae</taxon>
        <taxon>Sciurini</taxon>
        <taxon>Sciurus</taxon>
    </lineage>
</organism>
<dbReference type="Pfam" id="PF11357">
    <property type="entry name" value="Spy1"/>
    <property type="match status" value="1"/>
</dbReference>
<dbReference type="GeneTree" id="ENSGT00940000154173"/>
<dbReference type="OrthoDB" id="9442170at2759"/>
<comment type="similarity">
    <text evidence="1">Belongs to the Speedy/Ringo family.</text>
</comment>
<evidence type="ECO:0000313" key="4">
    <source>
        <dbReference type="Proteomes" id="UP000694564"/>
    </source>
</evidence>
<dbReference type="AlphaFoldDB" id="A0A8D2DX20"/>
<feature type="region of interest" description="Disordered" evidence="2">
    <location>
        <begin position="36"/>
        <end position="63"/>
    </location>
</feature>